<feature type="transmembrane region" description="Helical" evidence="10">
    <location>
        <begin position="222"/>
        <end position="243"/>
    </location>
</feature>
<dbReference type="InterPro" id="IPR050558">
    <property type="entry name" value="PTS_Sugar-Specific_Components"/>
</dbReference>
<keyword evidence="5" id="KW-0808">Transferase</keyword>
<dbReference type="STRING" id="1520.LF65_01652"/>
<dbReference type="PANTHER" id="PTHR30175">
    <property type="entry name" value="PHOSPHOTRANSFERASE SYSTEM TRANSPORT PROTEIN"/>
    <property type="match status" value="1"/>
</dbReference>
<dbReference type="PROSITE" id="PS51093">
    <property type="entry name" value="PTS_EIIA_TYPE_1"/>
    <property type="match status" value="1"/>
</dbReference>
<evidence type="ECO:0000256" key="4">
    <source>
        <dbReference type="ARBA" id="ARBA00022597"/>
    </source>
</evidence>
<feature type="transmembrane region" description="Helical" evidence="10">
    <location>
        <begin position="263"/>
        <end position="286"/>
    </location>
</feature>
<keyword evidence="4" id="KW-0762">Sugar transport</keyword>
<evidence type="ECO:0000256" key="7">
    <source>
        <dbReference type="ARBA" id="ARBA00022692"/>
    </source>
</evidence>
<evidence type="ECO:0000259" key="11">
    <source>
        <dbReference type="PROSITE" id="PS51093"/>
    </source>
</evidence>
<dbReference type="InterPro" id="IPR001127">
    <property type="entry name" value="PTS_EIIA_1_perm"/>
</dbReference>
<dbReference type="GO" id="GO:0008982">
    <property type="term" value="F:protein-N(PI)-phosphohistidine-sugar phosphotransferase activity"/>
    <property type="evidence" value="ECO:0007669"/>
    <property type="project" value="InterPro"/>
</dbReference>
<dbReference type="Proteomes" id="UP000031866">
    <property type="component" value="Chromosome"/>
</dbReference>
<keyword evidence="2" id="KW-0813">Transport</keyword>
<organism evidence="13 14">
    <name type="scientific">Clostridium beijerinckii</name>
    <name type="common">Clostridium MP</name>
    <dbReference type="NCBI Taxonomy" id="1520"/>
    <lineage>
        <taxon>Bacteria</taxon>
        <taxon>Bacillati</taxon>
        <taxon>Bacillota</taxon>
        <taxon>Clostridia</taxon>
        <taxon>Eubacteriales</taxon>
        <taxon>Clostridiaceae</taxon>
        <taxon>Clostridium</taxon>
    </lineage>
</organism>
<feature type="transmembrane region" description="Helical" evidence="10">
    <location>
        <begin position="21"/>
        <end position="41"/>
    </location>
</feature>
<evidence type="ECO:0000256" key="3">
    <source>
        <dbReference type="ARBA" id="ARBA00022475"/>
    </source>
</evidence>
<accession>A0A0B5QK20</accession>
<dbReference type="KEGG" id="cbei:LF65_01652"/>
<feature type="domain" description="PTS EIIC type-1" evidence="12">
    <location>
        <begin position="1"/>
        <end position="302"/>
    </location>
</feature>
<dbReference type="GO" id="GO:0090589">
    <property type="term" value="F:protein-phosphocysteine-trehalose phosphotransferase system transporter activity"/>
    <property type="evidence" value="ECO:0007669"/>
    <property type="project" value="TreeGrafter"/>
</dbReference>
<evidence type="ECO:0000256" key="2">
    <source>
        <dbReference type="ARBA" id="ARBA00022448"/>
    </source>
</evidence>
<dbReference type="GO" id="GO:0015771">
    <property type="term" value="P:trehalose transport"/>
    <property type="evidence" value="ECO:0007669"/>
    <property type="project" value="TreeGrafter"/>
</dbReference>
<sequence length="471" mass="50766">MPILIAYTAAKKFGANEVTSIILGTILFHPAVINFISSGNGNEFFGIPVKEVQYGYTFIPIVISICMLSKLEKFLNKIMNDNLKLFFLPLVCLIIIAPLTYIIIEPIATIISKEIGFLYGYIYSLSPIVVGAIIGASWQGLVIKGIHWAAMPIIINNIMLYGADTILALAISGSTGQAGAVLGVLLKTKNKEIRRVAISTIPTGLLGITEPTIYGITLKYKIPFICASIGGAVGGAIAGYSGSESMGYIIPGFLTLPVYFRKGFLGLLVAVATSYILSAILSLISFRDPIRYNNIINEDKQIITESENNDELIGKNNEGEIEYISSPLTGEIKKLSQVTDEVFSSGALGKGIAIIPSEGKLFSPVDGIASVVFPTGHAIGITSESGIEILIHIGFDTVSLEGKHFRIKVAQGEAIKKGELLVEFDIDKIKEEELDITTPIVITNSDAYSKVTTLIKGNVNYFDSILSVEKQ</sequence>
<dbReference type="EMBL" id="CP010086">
    <property type="protein sequence ID" value="AJG98257.1"/>
    <property type="molecule type" value="Genomic_DNA"/>
</dbReference>
<evidence type="ECO:0000256" key="9">
    <source>
        <dbReference type="ARBA" id="ARBA00023136"/>
    </source>
</evidence>
<keyword evidence="3" id="KW-1003">Cell membrane</keyword>
<keyword evidence="7 10" id="KW-0812">Transmembrane</keyword>
<dbReference type="PROSITE" id="PS51103">
    <property type="entry name" value="PTS_EIIC_TYPE_1"/>
    <property type="match status" value="1"/>
</dbReference>
<feature type="domain" description="PTS EIIA type-1" evidence="11">
    <location>
        <begin position="340"/>
        <end position="444"/>
    </location>
</feature>
<dbReference type="NCBIfam" id="TIGR00830">
    <property type="entry name" value="PTBA"/>
    <property type="match status" value="1"/>
</dbReference>
<feature type="transmembrane region" description="Helical" evidence="10">
    <location>
        <begin position="166"/>
        <end position="186"/>
    </location>
</feature>
<evidence type="ECO:0000256" key="6">
    <source>
        <dbReference type="ARBA" id="ARBA00022683"/>
    </source>
</evidence>
<protein>
    <recommendedName>
        <fullName evidence="15">PTS system beta-glucoside-specific EIIBCA component</fullName>
    </recommendedName>
</protein>
<feature type="transmembrane region" description="Helical" evidence="10">
    <location>
        <begin position="141"/>
        <end position="160"/>
    </location>
</feature>
<dbReference type="FunFam" id="2.70.70.10:FF:000001">
    <property type="entry name" value="PTS system glucose-specific IIA component"/>
    <property type="match status" value="1"/>
</dbReference>
<evidence type="ECO:0000313" key="14">
    <source>
        <dbReference type="Proteomes" id="UP000031866"/>
    </source>
</evidence>
<dbReference type="SUPFAM" id="SSF51261">
    <property type="entry name" value="Duplicated hybrid motif"/>
    <property type="match status" value="1"/>
</dbReference>
<evidence type="ECO:0000256" key="1">
    <source>
        <dbReference type="ARBA" id="ARBA00004651"/>
    </source>
</evidence>
<evidence type="ECO:0008006" key="15">
    <source>
        <dbReference type="Google" id="ProtNLM"/>
    </source>
</evidence>
<dbReference type="AlphaFoldDB" id="A0A0B5QK20"/>
<dbReference type="Pfam" id="PF00358">
    <property type="entry name" value="PTS_EIIA_1"/>
    <property type="match status" value="1"/>
</dbReference>
<dbReference type="Pfam" id="PF02378">
    <property type="entry name" value="PTS_EIIC"/>
    <property type="match status" value="1"/>
</dbReference>
<evidence type="ECO:0000259" key="12">
    <source>
        <dbReference type="PROSITE" id="PS51103"/>
    </source>
</evidence>
<proteinExistence type="predicted"/>
<dbReference type="GO" id="GO:0005886">
    <property type="term" value="C:plasma membrane"/>
    <property type="evidence" value="ECO:0007669"/>
    <property type="project" value="UniProtKB-SubCell"/>
</dbReference>
<gene>
    <name evidence="13" type="ORF">LF65_01652</name>
</gene>
<evidence type="ECO:0000313" key="13">
    <source>
        <dbReference type="EMBL" id="AJG98257.1"/>
    </source>
</evidence>
<reference evidence="14" key="1">
    <citation type="submission" date="2014-12" db="EMBL/GenBank/DDBJ databases">
        <title>Genome sequence of Clostridium beijerinckii strain 59B.</title>
        <authorList>
            <person name="Little G.T."/>
            <person name="Minton N.P."/>
        </authorList>
    </citation>
    <scope>NUCLEOTIDE SEQUENCE [LARGE SCALE GENOMIC DNA]</scope>
    <source>
        <strain evidence="14">59B</strain>
    </source>
</reference>
<feature type="transmembrane region" description="Helical" evidence="10">
    <location>
        <begin position="83"/>
        <end position="104"/>
    </location>
</feature>
<comment type="subcellular location">
    <subcellularLocation>
        <location evidence="1">Cell membrane</location>
        <topology evidence="1">Multi-pass membrane protein</topology>
    </subcellularLocation>
</comment>
<evidence type="ECO:0000256" key="10">
    <source>
        <dbReference type="SAM" id="Phobius"/>
    </source>
</evidence>
<keyword evidence="6" id="KW-0598">Phosphotransferase system</keyword>
<dbReference type="GO" id="GO:0009401">
    <property type="term" value="P:phosphoenolpyruvate-dependent sugar phosphotransferase system"/>
    <property type="evidence" value="ECO:0007669"/>
    <property type="project" value="UniProtKB-KW"/>
</dbReference>
<keyword evidence="9 10" id="KW-0472">Membrane</keyword>
<evidence type="ECO:0000256" key="5">
    <source>
        <dbReference type="ARBA" id="ARBA00022679"/>
    </source>
</evidence>
<evidence type="ECO:0000256" key="8">
    <source>
        <dbReference type="ARBA" id="ARBA00022989"/>
    </source>
</evidence>
<dbReference type="InterPro" id="IPR013013">
    <property type="entry name" value="PTS_EIIC_1"/>
</dbReference>
<name>A0A0B5QK20_CLOBE</name>
<dbReference type="PANTHER" id="PTHR30175:SF1">
    <property type="entry name" value="PTS SYSTEM ARBUTIN-, CELLOBIOSE-, AND SALICIN-SPECIFIC EIIBC COMPONENT-RELATED"/>
    <property type="match status" value="1"/>
</dbReference>
<dbReference type="Gene3D" id="2.70.70.10">
    <property type="entry name" value="Glucose Permease (Domain IIA)"/>
    <property type="match status" value="1"/>
</dbReference>
<dbReference type="InterPro" id="IPR003352">
    <property type="entry name" value="PTS_EIIC"/>
</dbReference>
<feature type="transmembrane region" description="Helical" evidence="10">
    <location>
        <begin position="116"/>
        <end position="134"/>
    </location>
</feature>
<dbReference type="PROSITE" id="PS00371">
    <property type="entry name" value="PTS_EIIA_TYPE_1_HIS"/>
    <property type="match status" value="1"/>
</dbReference>
<feature type="transmembrane region" description="Helical" evidence="10">
    <location>
        <begin position="53"/>
        <end position="71"/>
    </location>
</feature>
<dbReference type="InterPro" id="IPR011055">
    <property type="entry name" value="Dup_hybrid_motif"/>
</dbReference>
<keyword evidence="8 10" id="KW-1133">Transmembrane helix</keyword>